<name>A0A843WXE2_COLES</name>
<dbReference type="EMBL" id="NMUH01006419">
    <property type="protein sequence ID" value="MQM15222.1"/>
    <property type="molecule type" value="Genomic_DNA"/>
</dbReference>
<dbReference type="AlphaFoldDB" id="A0A843WXE2"/>
<organism evidence="1 2">
    <name type="scientific">Colocasia esculenta</name>
    <name type="common">Wild taro</name>
    <name type="synonym">Arum esculentum</name>
    <dbReference type="NCBI Taxonomy" id="4460"/>
    <lineage>
        <taxon>Eukaryota</taxon>
        <taxon>Viridiplantae</taxon>
        <taxon>Streptophyta</taxon>
        <taxon>Embryophyta</taxon>
        <taxon>Tracheophyta</taxon>
        <taxon>Spermatophyta</taxon>
        <taxon>Magnoliopsida</taxon>
        <taxon>Liliopsida</taxon>
        <taxon>Araceae</taxon>
        <taxon>Aroideae</taxon>
        <taxon>Colocasieae</taxon>
        <taxon>Colocasia</taxon>
    </lineage>
</organism>
<dbReference type="PANTHER" id="PTHR47204:SF1">
    <property type="entry name" value="RIBONUCLEASE H2 SUBUNIT C"/>
    <property type="match status" value="1"/>
</dbReference>
<dbReference type="CDD" id="cd09271">
    <property type="entry name" value="RNase_H2-C"/>
    <property type="match status" value="1"/>
</dbReference>
<keyword evidence="2" id="KW-1185">Reference proteome</keyword>
<sequence length="217" mass="23558">LLLDTVGVGAEKSMEGGGAGDGGGITGTIDFVGSSHGREPKPDLSGQVHLLPCCVKHDGPCPISDYFKPKNTGAVLDGLTVEEAFFRGRKLQGATVTLPDGYCGHVLSKERNLGSGQVDLEGDPKRWVSRAEFRSMTYWNHDSLPSQDDPLIRCFHWFSIANAVSFTSLSMQFFVEVAMVYEDLRVREENRDGGGRQNMANLAGSGRVDLRLEVVPV</sequence>
<protein>
    <submittedName>
        <fullName evidence="1">Uncharacterized protein</fullName>
    </submittedName>
</protein>
<dbReference type="GO" id="GO:0006401">
    <property type="term" value="P:RNA catabolic process"/>
    <property type="evidence" value="ECO:0007669"/>
    <property type="project" value="InterPro"/>
</dbReference>
<reference evidence="1" key="1">
    <citation type="submission" date="2017-07" db="EMBL/GenBank/DDBJ databases">
        <title>Taro Niue Genome Assembly and Annotation.</title>
        <authorList>
            <person name="Atibalentja N."/>
            <person name="Keating K."/>
            <person name="Fields C.J."/>
        </authorList>
    </citation>
    <scope>NUCLEOTIDE SEQUENCE</scope>
    <source>
        <strain evidence="1">Niue_2</strain>
        <tissue evidence="1">Leaf</tissue>
    </source>
</reference>
<dbReference type="OrthoDB" id="6222486at2759"/>
<dbReference type="Pfam" id="PF08615">
    <property type="entry name" value="RNase_H2_suC"/>
    <property type="match status" value="1"/>
</dbReference>
<proteinExistence type="predicted"/>
<comment type="caution">
    <text evidence="1">The sequence shown here is derived from an EMBL/GenBank/DDBJ whole genome shotgun (WGS) entry which is preliminary data.</text>
</comment>
<gene>
    <name evidence="1" type="ORF">Taro_048164</name>
</gene>
<dbReference type="Proteomes" id="UP000652761">
    <property type="component" value="Unassembled WGS sequence"/>
</dbReference>
<dbReference type="GO" id="GO:0032299">
    <property type="term" value="C:ribonuclease H2 complex"/>
    <property type="evidence" value="ECO:0007669"/>
    <property type="project" value="InterPro"/>
</dbReference>
<evidence type="ECO:0000313" key="2">
    <source>
        <dbReference type="Proteomes" id="UP000652761"/>
    </source>
</evidence>
<accession>A0A843WXE2</accession>
<feature type="non-terminal residue" evidence="1">
    <location>
        <position position="217"/>
    </location>
</feature>
<dbReference type="Gene3D" id="2.40.128.680">
    <property type="match status" value="1"/>
</dbReference>
<evidence type="ECO:0000313" key="1">
    <source>
        <dbReference type="EMBL" id="MQM15222.1"/>
    </source>
</evidence>
<dbReference type="PANTHER" id="PTHR47204">
    <property type="entry name" value="OS02G0168900 PROTEIN"/>
    <property type="match status" value="1"/>
</dbReference>
<dbReference type="InterPro" id="IPR013924">
    <property type="entry name" value="RNase_H2_suC"/>
</dbReference>